<evidence type="ECO:0008006" key="3">
    <source>
        <dbReference type="Google" id="ProtNLM"/>
    </source>
</evidence>
<reference evidence="1 2" key="1">
    <citation type="submission" date="2019-06" db="EMBL/GenBank/DDBJ databases">
        <title>Amycolatopsis alkalitolerans sp. nov., isolated from Gastrodia elata Blume.</title>
        <authorList>
            <person name="Narsing Rao M.P."/>
            <person name="Li W.J."/>
        </authorList>
    </citation>
    <scope>NUCLEOTIDE SEQUENCE [LARGE SCALE GENOMIC DNA]</scope>
    <source>
        <strain evidence="1 2">SYSUP0005</strain>
    </source>
</reference>
<dbReference type="Proteomes" id="UP000305546">
    <property type="component" value="Unassembled WGS sequence"/>
</dbReference>
<dbReference type="EMBL" id="VDFW01000044">
    <property type="protein sequence ID" value="TNC20305.1"/>
    <property type="molecule type" value="Genomic_DNA"/>
</dbReference>
<name>A0A5C4LR73_9PSEU</name>
<keyword evidence="2" id="KW-1185">Reference proteome</keyword>
<sequence length="286" mass="31722">MNSKAIWRRCLPGGPWQRLLPGVILLENGKPTHDQRIAAALIYGGPSAIVTGPHACLRHGLRRSEIPSLDCVHLLIPHDHKRLSSEFLVVERTRMLPRPVVRDGVPLAPLVRATTDAARRLRVADAVTKLLIEAIQRGRCTPQVLLAELDAGTKRGTALPRRILNEVECLRSIAEAHSRVLSEGLDVPPTHWNVNVFNETGRYVGCPDAWWDDVALAWEIDSTEFHYFHDGYARTLDRNTRYAGAGIAVVQTLPSRLERDPEGVLAEVKAAYRAAAARPRPSVHIS</sequence>
<dbReference type="AlphaFoldDB" id="A0A5C4LR73"/>
<dbReference type="OrthoDB" id="4870610at2"/>
<proteinExistence type="predicted"/>
<comment type="caution">
    <text evidence="1">The sequence shown here is derived from an EMBL/GenBank/DDBJ whole genome shotgun (WGS) entry which is preliminary data.</text>
</comment>
<protein>
    <recommendedName>
        <fullName evidence="3">DUF559 domain-containing protein</fullName>
    </recommendedName>
</protein>
<evidence type="ECO:0000313" key="2">
    <source>
        <dbReference type="Proteomes" id="UP000305546"/>
    </source>
</evidence>
<gene>
    <name evidence="1" type="ORF">FG385_31085</name>
</gene>
<organism evidence="1 2">
    <name type="scientific">Amycolatopsis alkalitolerans</name>
    <dbReference type="NCBI Taxonomy" id="2547244"/>
    <lineage>
        <taxon>Bacteria</taxon>
        <taxon>Bacillati</taxon>
        <taxon>Actinomycetota</taxon>
        <taxon>Actinomycetes</taxon>
        <taxon>Pseudonocardiales</taxon>
        <taxon>Pseudonocardiaceae</taxon>
        <taxon>Amycolatopsis</taxon>
    </lineage>
</organism>
<evidence type="ECO:0000313" key="1">
    <source>
        <dbReference type="EMBL" id="TNC20305.1"/>
    </source>
</evidence>
<accession>A0A5C4LR73</accession>